<evidence type="ECO:0000313" key="2">
    <source>
        <dbReference type="EMBL" id="SNX43953.1"/>
    </source>
</evidence>
<dbReference type="GO" id="GO:0000455">
    <property type="term" value="P:enzyme-directed rRNA pseudouridine synthesis"/>
    <property type="evidence" value="ECO:0007669"/>
    <property type="project" value="TreeGrafter"/>
</dbReference>
<dbReference type="InterPro" id="IPR050188">
    <property type="entry name" value="RluA_PseudoU_synthase"/>
</dbReference>
<dbReference type="PANTHER" id="PTHR21600">
    <property type="entry name" value="MITOCHONDRIAL RNA PSEUDOURIDINE SYNTHASE"/>
    <property type="match status" value="1"/>
</dbReference>
<dbReference type="AlphaFoldDB" id="A0A240E6T9"/>
<dbReference type="InterPro" id="IPR006145">
    <property type="entry name" value="PsdUridine_synth_RsuA/RluA"/>
</dbReference>
<organism evidence="2 3">
    <name type="scientific">Acinetobacter puyangensis</name>
    <dbReference type="NCBI Taxonomy" id="1096779"/>
    <lineage>
        <taxon>Bacteria</taxon>
        <taxon>Pseudomonadati</taxon>
        <taxon>Pseudomonadota</taxon>
        <taxon>Gammaproteobacteria</taxon>
        <taxon>Moraxellales</taxon>
        <taxon>Moraxellaceae</taxon>
        <taxon>Acinetobacter</taxon>
    </lineage>
</organism>
<dbReference type="GO" id="GO:0003723">
    <property type="term" value="F:RNA binding"/>
    <property type="evidence" value="ECO:0007669"/>
    <property type="project" value="InterPro"/>
</dbReference>
<sequence length="304" mass="35389">MIPPMREGVSASTVFLPKDSPHQTIFEFLLRQFPHIQEHEWKQRFDDGLVINQHGESIDMLSPYVGDQHIHYYRHLAHEAAVPFAHQIIFENEHLIVVDKPHFLTVSPTGQYVQQTLLTRLKKATSNPLLSPIHRLDRETAGLILFSKQVESRHLYQQLFVNKEIHKTYHAIAPFLCHLNFPFRFSARMQKGEPFYRMKIVEGESNSVTDIALLEHNQNWAKYQLKPITGKQHQLRVHMNALGMPLKNDRLYPEVQHLAMDDFSNPLQLLAKEIDFIDPLTGQHFNFYSSFDLLLPEQLTATSI</sequence>
<dbReference type="Gene3D" id="3.30.2350.10">
    <property type="entry name" value="Pseudouridine synthase"/>
    <property type="match status" value="1"/>
</dbReference>
<reference evidence="3" key="1">
    <citation type="submission" date="2016-09" db="EMBL/GenBank/DDBJ databases">
        <authorList>
            <person name="Varghese N."/>
            <person name="Submissions S."/>
        </authorList>
    </citation>
    <scope>NUCLEOTIDE SEQUENCE [LARGE SCALE GENOMIC DNA]</scope>
    <source>
        <strain evidence="3">ANC 4466</strain>
    </source>
</reference>
<dbReference type="InterPro" id="IPR020103">
    <property type="entry name" value="PsdUridine_synth_cat_dom_sf"/>
</dbReference>
<dbReference type="SUPFAM" id="SSF55120">
    <property type="entry name" value="Pseudouridine synthase"/>
    <property type="match status" value="1"/>
</dbReference>
<feature type="domain" description="Pseudouridine synthase RsuA/RluA-like" evidence="1">
    <location>
        <begin position="94"/>
        <end position="241"/>
    </location>
</feature>
<evidence type="ECO:0000313" key="3">
    <source>
        <dbReference type="Proteomes" id="UP000219042"/>
    </source>
</evidence>
<name>A0A240E6T9_9GAMM</name>
<dbReference type="PROSITE" id="PS01129">
    <property type="entry name" value="PSI_RLU"/>
    <property type="match status" value="1"/>
</dbReference>
<dbReference type="Pfam" id="PF00849">
    <property type="entry name" value="PseudoU_synth_2"/>
    <property type="match status" value="1"/>
</dbReference>
<evidence type="ECO:0000259" key="1">
    <source>
        <dbReference type="Pfam" id="PF00849"/>
    </source>
</evidence>
<dbReference type="InterPro" id="IPR006224">
    <property type="entry name" value="PsdUridine_synth_RluA-like_CS"/>
</dbReference>
<proteinExistence type="predicted"/>
<dbReference type="EMBL" id="OANT01000002">
    <property type="protein sequence ID" value="SNX43953.1"/>
    <property type="molecule type" value="Genomic_DNA"/>
</dbReference>
<dbReference type="GO" id="GO:0009982">
    <property type="term" value="F:pseudouridine synthase activity"/>
    <property type="evidence" value="ECO:0007669"/>
    <property type="project" value="InterPro"/>
</dbReference>
<dbReference type="PANTHER" id="PTHR21600:SF84">
    <property type="entry name" value="PSEUDOURIDINE SYNTHASE RSUA_RLUA-LIKE DOMAIN-CONTAINING PROTEIN"/>
    <property type="match status" value="1"/>
</dbReference>
<protein>
    <submittedName>
        <fullName evidence="2">tRNA pseudouridine32 synthase / 23S rRNA pseudouridine746 synthase</fullName>
    </submittedName>
</protein>
<keyword evidence="3" id="KW-1185">Reference proteome</keyword>
<dbReference type="GO" id="GO:0140098">
    <property type="term" value="F:catalytic activity, acting on RNA"/>
    <property type="evidence" value="ECO:0007669"/>
    <property type="project" value="UniProtKB-ARBA"/>
</dbReference>
<dbReference type="Proteomes" id="UP000219042">
    <property type="component" value="Unassembled WGS sequence"/>
</dbReference>
<accession>A0A240E6T9</accession>
<gene>
    <name evidence="2" type="ORF">SAMN05421731_102111</name>
</gene>